<evidence type="ECO:0000313" key="2">
    <source>
        <dbReference type="EMBL" id="PTA68281.1"/>
    </source>
</evidence>
<sequence length="223" mass="24606">MSGWDIGGVPVTVQRSGRRRTVALQVAPGAVTLYAPARLTAAQLQTILDTRRDWVARHLAEFAARPAGRPAPHEGQRLPFLGEDLQLRLSPAVRAPLRDGQQLILPAAGPEAALEIWTRRACAAPYRTLVAHYAARLGAADRLGRVTVSGARTRWGSCAARGDIRLHWKLSRAPLPVLHYVALHEAAHLLELNHSARYWAHVARVMPDWAAHRVWLKAYGHTL</sequence>
<dbReference type="InterPro" id="IPR053136">
    <property type="entry name" value="UTP_pyrophosphatase-like"/>
</dbReference>
<organism evidence="2 3">
    <name type="scientific">Deinococcus arcticus</name>
    <dbReference type="NCBI Taxonomy" id="2136176"/>
    <lineage>
        <taxon>Bacteria</taxon>
        <taxon>Thermotogati</taxon>
        <taxon>Deinococcota</taxon>
        <taxon>Deinococci</taxon>
        <taxon>Deinococcales</taxon>
        <taxon>Deinococcaceae</taxon>
        <taxon>Deinococcus</taxon>
    </lineage>
</organism>
<dbReference type="AlphaFoldDB" id="A0A2T3W8Q2"/>
<dbReference type="Gene3D" id="3.30.2010.10">
    <property type="entry name" value="Metalloproteases ('zincins'), catalytic domain"/>
    <property type="match status" value="1"/>
</dbReference>
<proteinExistence type="predicted"/>
<dbReference type="OrthoDB" id="9811177at2"/>
<accession>A0A2T3W8Q2</accession>
<dbReference type="CDD" id="cd07344">
    <property type="entry name" value="M48_yhfN_like"/>
    <property type="match status" value="1"/>
</dbReference>
<dbReference type="InterPro" id="IPR002725">
    <property type="entry name" value="YgjP-like_metallopeptidase"/>
</dbReference>
<evidence type="ECO:0000259" key="1">
    <source>
        <dbReference type="Pfam" id="PF01863"/>
    </source>
</evidence>
<evidence type="ECO:0000313" key="3">
    <source>
        <dbReference type="Proteomes" id="UP000240317"/>
    </source>
</evidence>
<dbReference type="Proteomes" id="UP000240317">
    <property type="component" value="Unassembled WGS sequence"/>
</dbReference>
<comment type="caution">
    <text evidence="2">The sequence shown here is derived from an EMBL/GenBank/DDBJ whole genome shotgun (WGS) entry which is preliminary data.</text>
</comment>
<dbReference type="PANTHER" id="PTHR30399">
    <property type="entry name" value="UNCHARACTERIZED PROTEIN YGJP"/>
    <property type="match status" value="1"/>
</dbReference>
<protein>
    <submittedName>
        <fullName evidence="2">M48 family peptidase</fullName>
    </submittedName>
</protein>
<name>A0A2T3W8Q2_9DEIO</name>
<dbReference type="PANTHER" id="PTHR30399:SF1">
    <property type="entry name" value="UTP PYROPHOSPHATASE"/>
    <property type="match status" value="1"/>
</dbReference>
<keyword evidence="3" id="KW-1185">Reference proteome</keyword>
<dbReference type="Pfam" id="PF01863">
    <property type="entry name" value="YgjP-like"/>
    <property type="match status" value="1"/>
</dbReference>
<reference evidence="2 3" key="1">
    <citation type="submission" date="2018-03" db="EMBL/GenBank/DDBJ databases">
        <title>Draft genome of Deinococcus sp. OD32.</title>
        <authorList>
            <person name="Wang X.-P."/>
            <person name="Du Z.-J."/>
        </authorList>
    </citation>
    <scope>NUCLEOTIDE SEQUENCE [LARGE SCALE GENOMIC DNA]</scope>
    <source>
        <strain evidence="2 3">OD32</strain>
    </source>
</reference>
<gene>
    <name evidence="2" type="ORF">C8263_07480</name>
</gene>
<feature type="domain" description="YgjP-like metallopeptidase" evidence="1">
    <location>
        <begin position="20"/>
        <end position="218"/>
    </location>
</feature>
<dbReference type="EMBL" id="PYSV01000006">
    <property type="protein sequence ID" value="PTA68281.1"/>
    <property type="molecule type" value="Genomic_DNA"/>
</dbReference>